<sequence>MAAGTRAGGRDGRSGGRGDQVPAAGAHTARARPASGAGVPGPPGENEAVFVISVAAQLSGLHPQTLRTYERVGLITPGRTGGGGRRYSYRDIERLRMIADLTAAGIGIEGVRRILDLENAVEALRDRNAELVAELEATREALREAVRSPAAPQPSRSNLPALRATTAGQAVVVWRRRP</sequence>
<dbReference type="PANTHER" id="PTHR30204:SF58">
    <property type="entry name" value="HTH-TYPE TRANSCRIPTIONAL REGULATOR YFMP"/>
    <property type="match status" value="1"/>
</dbReference>
<dbReference type="InterPro" id="IPR009061">
    <property type="entry name" value="DNA-bd_dom_put_sf"/>
</dbReference>
<keyword evidence="2" id="KW-0175">Coiled coil</keyword>
<feature type="region of interest" description="Disordered" evidence="3">
    <location>
        <begin position="1"/>
        <end position="42"/>
    </location>
</feature>
<comment type="caution">
    <text evidence="5">The sequence shown here is derived from an EMBL/GenBank/DDBJ whole genome shotgun (WGS) entry which is preliminary data.</text>
</comment>
<evidence type="ECO:0000259" key="4">
    <source>
        <dbReference type="PROSITE" id="PS50937"/>
    </source>
</evidence>
<evidence type="ECO:0000313" key="5">
    <source>
        <dbReference type="EMBL" id="MBM9458523.1"/>
    </source>
</evidence>
<evidence type="ECO:0000256" key="3">
    <source>
        <dbReference type="SAM" id="MobiDB-lite"/>
    </source>
</evidence>
<dbReference type="RefSeq" id="WP_205289817.1">
    <property type="nucleotide sequence ID" value="NZ_CP074406.1"/>
</dbReference>
<dbReference type="InterPro" id="IPR000551">
    <property type="entry name" value="MerR-type_HTH_dom"/>
</dbReference>
<dbReference type="GO" id="GO:0003677">
    <property type="term" value="F:DNA binding"/>
    <property type="evidence" value="ECO:0007669"/>
    <property type="project" value="UniProtKB-KW"/>
</dbReference>
<feature type="compositionally biased region" description="Low complexity" evidence="3">
    <location>
        <begin position="22"/>
        <end position="37"/>
    </location>
</feature>
<dbReference type="EMBL" id="JAERTX010000001">
    <property type="protein sequence ID" value="MBM9458523.1"/>
    <property type="molecule type" value="Genomic_DNA"/>
</dbReference>
<reference evidence="5" key="1">
    <citation type="submission" date="2021-01" db="EMBL/GenBank/DDBJ databases">
        <title>Novel species in genus Nocardioides.</title>
        <authorList>
            <person name="Zhang G."/>
        </authorList>
    </citation>
    <scope>NUCLEOTIDE SEQUENCE</scope>
    <source>
        <strain evidence="5">Zg-536</strain>
    </source>
</reference>
<accession>A0A938Y232</accession>
<dbReference type="Gene3D" id="1.10.1660.10">
    <property type="match status" value="1"/>
</dbReference>
<evidence type="ECO:0000256" key="1">
    <source>
        <dbReference type="ARBA" id="ARBA00023125"/>
    </source>
</evidence>
<evidence type="ECO:0000313" key="6">
    <source>
        <dbReference type="Proteomes" id="UP000663791"/>
    </source>
</evidence>
<dbReference type="PROSITE" id="PS50937">
    <property type="entry name" value="HTH_MERR_2"/>
    <property type="match status" value="1"/>
</dbReference>
<dbReference type="Proteomes" id="UP000663791">
    <property type="component" value="Unassembled WGS sequence"/>
</dbReference>
<name>A0A938Y232_9ACTN</name>
<dbReference type="SUPFAM" id="SSF46955">
    <property type="entry name" value="Putative DNA-binding domain"/>
    <property type="match status" value="1"/>
</dbReference>
<dbReference type="SMART" id="SM00422">
    <property type="entry name" value="HTH_MERR"/>
    <property type="match status" value="1"/>
</dbReference>
<evidence type="ECO:0000256" key="2">
    <source>
        <dbReference type="SAM" id="Coils"/>
    </source>
</evidence>
<dbReference type="PANTHER" id="PTHR30204">
    <property type="entry name" value="REDOX-CYCLING DRUG-SENSING TRANSCRIPTIONAL ACTIVATOR SOXR"/>
    <property type="match status" value="1"/>
</dbReference>
<keyword evidence="6" id="KW-1185">Reference proteome</keyword>
<gene>
    <name evidence="5" type="ORF">JK386_01260</name>
</gene>
<dbReference type="NCBIfam" id="NF047375">
    <property type="entry name" value="HeatShock_HspR"/>
    <property type="match status" value="1"/>
</dbReference>
<dbReference type="InterPro" id="IPR047057">
    <property type="entry name" value="MerR_fam"/>
</dbReference>
<feature type="domain" description="HTH merR-type" evidence="4">
    <location>
        <begin position="49"/>
        <end position="117"/>
    </location>
</feature>
<dbReference type="PROSITE" id="PS00552">
    <property type="entry name" value="HTH_MERR_1"/>
    <property type="match status" value="1"/>
</dbReference>
<protein>
    <submittedName>
        <fullName evidence="5">MerR family transcriptional regulator</fullName>
    </submittedName>
</protein>
<organism evidence="5 6">
    <name type="scientific">Nocardioides faecalis</name>
    <dbReference type="NCBI Taxonomy" id="2803858"/>
    <lineage>
        <taxon>Bacteria</taxon>
        <taxon>Bacillati</taxon>
        <taxon>Actinomycetota</taxon>
        <taxon>Actinomycetes</taxon>
        <taxon>Propionibacteriales</taxon>
        <taxon>Nocardioidaceae</taxon>
        <taxon>Nocardioides</taxon>
    </lineage>
</organism>
<dbReference type="GO" id="GO:0003700">
    <property type="term" value="F:DNA-binding transcription factor activity"/>
    <property type="evidence" value="ECO:0007669"/>
    <property type="project" value="InterPro"/>
</dbReference>
<dbReference type="AlphaFoldDB" id="A0A938Y232"/>
<keyword evidence="1" id="KW-0238">DNA-binding</keyword>
<proteinExistence type="predicted"/>
<feature type="coiled-coil region" evidence="2">
    <location>
        <begin position="114"/>
        <end position="148"/>
    </location>
</feature>
<dbReference type="Pfam" id="PF13411">
    <property type="entry name" value="MerR_1"/>
    <property type="match status" value="1"/>
</dbReference>
<dbReference type="PRINTS" id="PR00040">
    <property type="entry name" value="HTHMERR"/>
</dbReference>